<dbReference type="EMBL" id="VCGU01000004">
    <property type="protein sequence ID" value="TRY77060.1"/>
    <property type="molecule type" value="Genomic_DNA"/>
</dbReference>
<reference evidence="6 7" key="1">
    <citation type="journal article" date="2018" name="Nat. Ecol. Evol.">
        <title>Genomic signatures of mitonuclear coevolution across populations of Tigriopus californicus.</title>
        <authorList>
            <person name="Barreto F.S."/>
            <person name="Watson E.T."/>
            <person name="Lima T.G."/>
            <person name="Willett C.S."/>
            <person name="Edmands S."/>
            <person name="Li W."/>
            <person name="Burton R.S."/>
        </authorList>
    </citation>
    <scope>NUCLEOTIDE SEQUENCE [LARGE SCALE GENOMIC DNA]</scope>
    <source>
        <strain evidence="6 7">San Diego</strain>
    </source>
</reference>
<dbReference type="Pfam" id="PF09420">
    <property type="entry name" value="Nop16"/>
    <property type="match status" value="2"/>
</dbReference>
<proteinExistence type="inferred from homology"/>
<evidence type="ECO:0000313" key="7">
    <source>
        <dbReference type="Proteomes" id="UP000318571"/>
    </source>
</evidence>
<dbReference type="PANTHER" id="PTHR13243">
    <property type="entry name" value="HSPC111 PROTEIN-RELATED"/>
    <property type="match status" value="1"/>
</dbReference>
<keyword evidence="4" id="KW-0539">Nucleus</keyword>
<dbReference type="Proteomes" id="UP000318571">
    <property type="component" value="Chromosome 5"/>
</dbReference>
<evidence type="ECO:0000256" key="5">
    <source>
        <dbReference type="SAM" id="MobiDB-lite"/>
    </source>
</evidence>
<keyword evidence="7" id="KW-1185">Reference proteome</keyword>
<dbReference type="AlphaFoldDB" id="A0A553PH97"/>
<dbReference type="STRING" id="6832.A0A553PH97"/>
<evidence type="ECO:0000313" key="6">
    <source>
        <dbReference type="EMBL" id="TRY77060.1"/>
    </source>
</evidence>
<dbReference type="PANTHER" id="PTHR13243:SF1">
    <property type="entry name" value="NUCLEOLAR PROTEIN 16"/>
    <property type="match status" value="1"/>
</dbReference>
<feature type="compositionally biased region" description="Basic residues" evidence="5">
    <location>
        <begin position="1"/>
        <end position="23"/>
    </location>
</feature>
<feature type="region of interest" description="Disordered" evidence="5">
    <location>
        <begin position="89"/>
        <end position="117"/>
    </location>
</feature>
<comment type="similarity">
    <text evidence="2">Belongs to the NOP16 family.</text>
</comment>
<organism evidence="6 7">
    <name type="scientific">Tigriopus californicus</name>
    <name type="common">Marine copepod</name>
    <dbReference type="NCBI Taxonomy" id="6832"/>
    <lineage>
        <taxon>Eukaryota</taxon>
        <taxon>Metazoa</taxon>
        <taxon>Ecdysozoa</taxon>
        <taxon>Arthropoda</taxon>
        <taxon>Crustacea</taxon>
        <taxon>Multicrustacea</taxon>
        <taxon>Hexanauplia</taxon>
        <taxon>Copepoda</taxon>
        <taxon>Harpacticoida</taxon>
        <taxon>Harpacticidae</taxon>
        <taxon>Tigriopus</taxon>
    </lineage>
</organism>
<comment type="caution">
    <text evidence="6">The sequence shown here is derived from an EMBL/GenBank/DDBJ whole genome shotgun (WGS) entry which is preliminary data.</text>
</comment>
<gene>
    <name evidence="6" type="ORF">TCAL_10220</name>
</gene>
<accession>A0A553PH97</accession>
<evidence type="ECO:0000256" key="2">
    <source>
        <dbReference type="ARBA" id="ARBA00008479"/>
    </source>
</evidence>
<comment type="subcellular location">
    <subcellularLocation>
        <location evidence="1">Nucleus</location>
        <location evidence="1">Nucleolus</location>
    </subcellularLocation>
</comment>
<sequence length="211" mass="24314">MPGLRKLKKKQKFKYDRNRKRVQKTQELTKNSNVRLADGVIKAHWDARKPLKQNLSAMGLAYDANQVMSWPSTKRQMVERAQGRLTHFNPAIHESHPPAETEAEAELEASTPSDQDDTPVVRALKAQVAQVPVRQSFRFTSEEVRWITQMMDKHGDDFKAMARDPKNIWQCTPKQIRQKVVKFIHIPEQFAPFAKARGLLEDSQAILTETE</sequence>
<dbReference type="GO" id="GO:0042273">
    <property type="term" value="P:ribosomal large subunit biogenesis"/>
    <property type="evidence" value="ECO:0007669"/>
    <property type="project" value="TreeGrafter"/>
</dbReference>
<name>A0A553PH97_TIGCA</name>
<evidence type="ECO:0000256" key="4">
    <source>
        <dbReference type="ARBA" id="ARBA00023242"/>
    </source>
</evidence>
<evidence type="ECO:0000256" key="1">
    <source>
        <dbReference type="ARBA" id="ARBA00004604"/>
    </source>
</evidence>
<dbReference type="InterPro" id="IPR019002">
    <property type="entry name" value="Ribosome_biogenesis_Nop16"/>
</dbReference>
<protein>
    <recommendedName>
        <fullName evidence="3">Nucleolar protein 16</fullName>
    </recommendedName>
</protein>
<dbReference type="OMA" id="IDYVKHM"/>
<dbReference type="GO" id="GO:0005730">
    <property type="term" value="C:nucleolus"/>
    <property type="evidence" value="ECO:0007669"/>
    <property type="project" value="UniProtKB-SubCell"/>
</dbReference>
<dbReference type="OrthoDB" id="285729at2759"/>
<evidence type="ECO:0000256" key="3">
    <source>
        <dbReference type="ARBA" id="ARBA00015522"/>
    </source>
</evidence>
<feature type="region of interest" description="Disordered" evidence="5">
    <location>
        <begin position="1"/>
        <end position="24"/>
    </location>
</feature>